<evidence type="ECO:0000259" key="1">
    <source>
        <dbReference type="Pfam" id="PF13448"/>
    </source>
</evidence>
<dbReference type="AlphaFoldDB" id="A0AAP2DUQ0"/>
<accession>A0AAP2DUQ0</accession>
<dbReference type="EMBL" id="JAHESF010000054">
    <property type="protein sequence ID" value="MBT1701009.1"/>
    <property type="molecule type" value="Genomic_DNA"/>
</dbReference>
<evidence type="ECO:0000313" key="3">
    <source>
        <dbReference type="Proteomes" id="UP001319200"/>
    </source>
</evidence>
<gene>
    <name evidence="2" type="ORF">KK083_29215</name>
</gene>
<proteinExistence type="predicted"/>
<reference evidence="2 3" key="1">
    <citation type="submission" date="2021-05" db="EMBL/GenBank/DDBJ databases">
        <title>A Polyphasic approach of four new species of the genus Ohtaekwangia: Ohtaekwangia histidinii sp. nov., Ohtaekwangia cretensis sp. nov., Ohtaekwangia indiensis sp. nov., Ohtaekwangia reichenbachii sp. nov. from diverse environment.</title>
        <authorList>
            <person name="Octaviana S."/>
        </authorList>
    </citation>
    <scope>NUCLEOTIDE SEQUENCE [LARGE SCALE GENOMIC DNA]</scope>
    <source>
        <strain evidence="2 3">PWU4</strain>
    </source>
</reference>
<organism evidence="2 3">
    <name type="scientific">Chryseosolibacter histidini</name>
    <dbReference type="NCBI Taxonomy" id="2782349"/>
    <lineage>
        <taxon>Bacteria</taxon>
        <taxon>Pseudomonadati</taxon>
        <taxon>Bacteroidota</taxon>
        <taxon>Cytophagia</taxon>
        <taxon>Cytophagales</taxon>
        <taxon>Chryseotaleaceae</taxon>
        <taxon>Chryseosolibacter</taxon>
    </lineage>
</organism>
<dbReference type="Pfam" id="PF13448">
    <property type="entry name" value="DUF4114"/>
    <property type="match status" value="1"/>
</dbReference>
<dbReference type="Proteomes" id="UP001319200">
    <property type="component" value="Unassembled WGS sequence"/>
</dbReference>
<keyword evidence="3" id="KW-1185">Reference proteome</keyword>
<feature type="domain" description="DUF4114" evidence="1">
    <location>
        <begin position="114"/>
        <end position="191"/>
    </location>
</feature>
<sequence>MKEVPDDIISTKACPTLYGSIMEQFPEHKNNENKQDVLFDMRAKKQIVLLQESEVYVSFISEGAGFSNTFGWYAYDSAAAPSSTADIKLNVLFPVVSKNLLKQGDMLRLGDGKFKAGTVIGFFLIVGGWENKAVNYDKLTLYTDTQLNPNGQQQHILFKQKDCGDVVLAFEDRILNEGSDADFNDIIFTVTDNRENLDVATFDLRTVVKM</sequence>
<dbReference type="RefSeq" id="WP_254169697.1">
    <property type="nucleotide sequence ID" value="NZ_JAHESF010000054.1"/>
</dbReference>
<dbReference type="InterPro" id="IPR025193">
    <property type="entry name" value="DUF4114"/>
</dbReference>
<name>A0AAP2DUQ0_9BACT</name>
<protein>
    <submittedName>
        <fullName evidence="2">DUF4114 domain-containing protein</fullName>
    </submittedName>
</protein>
<evidence type="ECO:0000313" key="2">
    <source>
        <dbReference type="EMBL" id="MBT1701009.1"/>
    </source>
</evidence>
<comment type="caution">
    <text evidence="2">The sequence shown here is derived from an EMBL/GenBank/DDBJ whole genome shotgun (WGS) entry which is preliminary data.</text>
</comment>